<sequence>MPKNWNHVNLLREFVSFDNTVTPETVMDAHVAQAQFRQSKDKIVIEFGTEHDLFNVCSKTVHFGFYSIKGTPRNYSVN</sequence>
<evidence type="ECO:0000313" key="3">
    <source>
        <dbReference type="Proteomes" id="UP000247702"/>
    </source>
</evidence>
<reference evidence="2" key="2">
    <citation type="submission" date="2019-10" db="EMBL/GenBank/DDBJ databases">
        <title>Conservation and host-specific expression of non-tandemly repeated heterogenous ribosome RNA gene in arbuscular mycorrhizal fungi.</title>
        <authorList>
            <person name="Maeda T."/>
            <person name="Kobayashi Y."/>
            <person name="Nakagawa T."/>
            <person name="Ezawa T."/>
            <person name="Yamaguchi K."/>
            <person name="Bino T."/>
            <person name="Nishimoto Y."/>
            <person name="Shigenobu S."/>
            <person name="Kawaguchi M."/>
        </authorList>
    </citation>
    <scope>NUCLEOTIDE SEQUENCE</scope>
    <source>
        <strain evidence="2">HR1</strain>
    </source>
</reference>
<dbReference type="EMBL" id="BLAL01000197">
    <property type="protein sequence ID" value="GES91039.1"/>
    <property type="molecule type" value="Genomic_DNA"/>
</dbReference>
<dbReference type="EMBL" id="BEXD01000029">
    <property type="protein sequence ID" value="GBB83536.1"/>
    <property type="molecule type" value="Genomic_DNA"/>
</dbReference>
<dbReference type="Proteomes" id="UP000615446">
    <property type="component" value="Unassembled WGS sequence"/>
</dbReference>
<dbReference type="Proteomes" id="UP000247702">
    <property type="component" value="Unassembled WGS sequence"/>
</dbReference>
<comment type="caution">
    <text evidence="1">The sequence shown here is derived from an EMBL/GenBank/DDBJ whole genome shotgun (WGS) entry which is preliminary data.</text>
</comment>
<name>A0A2Z6QT59_9GLOM</name>
<evidence type="ECO:0000313" key="1">
    <source>
        <dbReference type="EMBL" id="GBB83536.1"/>
    </source>
</evidence>
<gene>
    <name evidence="2" type="ORF">RCL2_001787300</name>
    <name evidence="1" type="ORF">RclHR1_10230006</name>
</gene>
<protein>
    <submittedName>
        <fullName evidence="1">Uncharacterized protein</fullName>
    </submittedName>
</protein>
<proteinExistence type="predicted"/>
<reference evidence="1 3" key="1">
    <citation type="submission" date="2017-11" db="EMBL/GenBank/DDBJ databases">
        <title>The genome of Rhizophagus clarus HR1 reveals common genetic basis of auxotrophy among arbuscular mycorrhizal fungi.</title>
        <authorList>
            <person name="Kobayashi Y."/>
        </authorList>
    </citation>
    <scope>NUCLEOTIDE SEQUENCE [LARGE SCALE GENOMIC DNA]</scope>
    <source>
        <strain evidence="1 3">HR1</strain>
    </source>
</reference>
<organism evidence="1 3">
    <name type="scientific">Rhizophagus clarus</name>
    <dbReference type="NCBI Taxonomy" id="94130"/>
    <lineage>
        <taxon>Eukaryota</taxon>
        <taxon>Fungi</taxon>
        <taxon>Fungi incertae sedis</taxon>
        <taxon>Mucoromycota</taxon>
        <taxon>Glomeromycotina</taxon>
        <taxon>Glomeromycetes</taxon>
        <taxon>Glomerales</taxon>
        <taxon>Glomeraceae</taxon>
        <taxon>Rhizophagus</taxon>
    </lineage>
</organism>
<evidence type="ECO:0000313" key="2">
    <source>
        <dbReference type="EMBL" id="GES91039.1"/>
    </source>
</evidence>
<keyword evidence="3" id="KW-1185">Reference proteome</keyword>
<dbReference type="AlphaFoldDB" id="A0A2Z6QT59"/>
<accession>A0A2Z6QT59</accession>